<sequence length="109" mass="12803">MGIFLGIPPENHIAFLKAGQPFVAFDASQPKRIMDDIHHLVNYVITSSAQHWKKGSRQWDIKRVFFSLLNHFVFYPYSCQYHRHGLNIQRRLHSLGLFLATKRRAEQVL</sequence>
<gene>
    <name evidence="1" type="ORF">AVEN_232084_1</name>
</gene>
<dbReference type="AlphaFoldDB" id="A0A4Y2SA87"/>
<keyword evidence="2" id="KW-1185">Reference proteome</keyword>
<dbReference type="EMBL" id="BGPR01020272">
    <property type="protein sequence ID" value="GBN84219.1"/>
    <property type="molecule type" value="Genomic_DNA"/>
</dbReference>
<evidence type="ECO:0000313" key="2">
    <source>
        <dbReference type="Proteomes" id="UP000499080"/>
    </source>
</evidence>
<reference evidence="1 2" key="1">
    <citation type="journal article" date="2019" name="Sci. Rep.">
        <title>Orb-weaving spider Araneus ventricosus genome elucidates the spidroin gene catalogue.</title>
        <authorList>
            <person name="Kono N."/>
            <person name="Nakamura H."/>
            <person name="Ohtoshi R."/>
            <person name="Moran D.A.P."/>
            <person name="Shinohara A."/>
            <person name="Yoshida Y."/>
            <person name="Fujiwara M."/>
            <person name="Mori M."/>
            <person name="Tomita M."/>
            <person name="Arakawa K."/>
        </authorList>
    </citation>
    <scope>NUCLEOTIDE SEQUENCE [LARGE SCALE GENOMIC DNA]</scope>
</reference>
<accession>A0A4Y2SA87</accession>
<protein>
    <submittedName>
        <fullName evidence="1">Uncharacterized protein</fullName>
    </submittedName>
</protein>
<proteinExistence type="predicted"/>
<evidence type="ECO:0000313" key="1">
    <source>
        <dbReference type="EMBL" id="GBN84219.1"/>
    </source>
</evidence>
<dbReference type="Proteomes" id="UP000499080">
    <property type="component" value="Unassembled WGS sequence"/>
</dbReference>
<comment type="caution">
    <text evidence="1">The sequence shown here is derived from an EMBL/GenBank/DDBJ whole genome shotgun (WGS) entry which is preliminary data.</text>
</comment>
<organism evidence="1 2">
    <name type="scientific">Araneus ventricosus</name>
    <name type="common">Orbweaver spider</name>
    <name type="synonym">Epeira ventricosa</name>
    <dbReference type="NCBI Taxonomy" id="182803"/>
    <lineage>
        <taxon>Eukaryota</taxon>
        <taxon>Metazoa</taxon>
        <taxon>Ecdysozoa</taxon>
        <taxon>Arthropoda</taxon>
        <taxon>Chelicerata</taxon>
        <taxon>Arachnida</taxon>
        <taxon>Araneae</taxon>
        <taxon>Araneomorphae</taxon>
        <taxon>Entelegynae</taxon>
        <taxon>Araneoidea</taxon>
        <taxon>Araneidae</taxon>
        <taxon>Araneus</taxon>
    </lineage>
</organism>
<name>A0A4Y2SA87_ARAVE</name>